<dbReference type="Proteomes" id="UP001058074">
    <property type="component" value="Unassembled WGS sequence"/>
</dbReference>
<proteinExistence type="predicted"/>
<name>A0ACB5R8S9_9CLOT</name>
<accession>A0ACB5R8S9</accession>
<keyword evidence="2" id="KW-1185">Reference proteome</keyword>
<gene>
    <name evidence="1" type="primary">cheW_1</name>
    <name evidence="1" type="ORF">rsdtw13_07050</name>
</gene>
<evidence type="ECO:0000313" key="1">
    <source>
        <dbReference type="EMBL" id="GKX65447.1"/>
    </source>
</evidence>
<dbReference type="EMBL" id="BROD01000001">
    <property type="protein sequence ID" value="GKX65447.1"/>
    <property type="molecule type" value="Genomic_DNA"/>
</dbReference>
<comment type="caution">
    <text evidence="1">The sequence shown here is derived from an EMBL/GenBank/DDBJ whole genome shotgun (WGS) entry which is preliminary data.</text>
</comment>
<sequence>MNNNEVKLLIFSLNGEKYATDIMDVERILGYETPTELPDSPDFVKGVINYEDGILPIMSLSAKFNFGDKEIKPEAKIVVIKDNDFKIGIIVDNVYEVMDVKTDLIEKPSTIGASISQRYMSGLIRLDDKIVILLDVPKILNQEEKDQLR</sequence>
<reference evidence="1" key="1">
    <citation type="journal article" date="2025" name="Int. J. Syst. Evol. Microbiol.">
        <title>Inconstantimicrobium mannanitabidum sp. nov., a novel member of the family Clostridiaceae isolated from anoxic soil under the treatment of reductive soil disinfestation.</title>
        <authorList>
            <person name="Ueki A."/>
            <person name="Tonouchi A."/>
            <person name="Honma S."/>
            <person name="Kaku N."/>
            <person name="Ueki K."/>
        </authorList>
    </citation>
    <scope>NUCLEOTIDE SEQUENCE</scope>
    <source>
        <strain evidence="1">TW13</strain>
    </source>
</reference>
<organism evidence="1 2">
    <name type="scientific">Inconstantimicrobium mannanitabidum</name>
    <dbReference type="NCBI Taxonomy" id="1604901"/>
    <lineage>
        <taxon>Bacteria</taxon>
        <taxon>Bacillati</taxon>
        <taxon>Bacillota</taxon>
        <taxon>Clostridia</taxon>
        <taxon>Eubacteriales</taxon>
        <taxon>Clostridiaceae</taxon>
        <taxon>Inconstantimicrobium</taxon>
    </lineage>
</organism>
<evidence type="ECO:0000313" key="2">
    <source>
        <dbReference type="Proteomes" id="UP001058074"/>
    </source>
</evidence>
<protein>
    <submittedName>
        <fullName evidence="1">Chemotaxis protein CheW</fullName>
    </submittedName>
</protein>